<keyword evidence="2" id="KW-1185">Reference proteome</keyword>
<protein>
    <recommendedName>
        <fullName evidence="3">Mobilization protein</fullName>
    </recommendedName>
</protein>
<dbReference type="EMBL" id="AWUY01000019">
    <property type="protein sequence ID" value="ERJ80656.1"/>
    <property type="molecule type" value="Genomic_DNA"/>
</dbReference>
<evidence type="ECO:0008006" key="3">
    <source>
        <dbReference type="Google" id="ProtNLM"/>
    </source>
</evidence>
<dbReference type="Proteomes" id="UP000016660">
    <property type="component" value="Unassembled WGS sequence"/>
</dbReference>
<sequence>ASELHQREVCNLRRIIDKAREWFPMLAEFLRIERLCRSVGLSEKHTDELLQGKVLVVTGKLRSDEYRRSFTVEKARLQVSRTEKEGKTVLDLLVDRVPIAAWFKEKWEAMKQVFIKNNKGMRL</sequence>
<comment type="caution">
    <text evidence="1">The sequence shown here is derived from an EMBL/GenBank/DDBJ whole genome shotgun (WGS) entry which is preliminary data.</text>
</comment>
<gene>
    <name evidence="1" type="ORF">HMPREF0653_00284</name>
</gene>
<organism evidence="1 2">
    <name type="scientific">Prevotella disiens JCM 6334 = ATCC 29426</name>
    <dbReference type="NCBI Taxonomy" id="1235811"/>
    <lineage>
        <taxon>Bacteria</taxon>
        <taxon>Pseudomonadati</taxon>
        <taxon>Bacteroidota</taxon>
        <taxon>Bacteroidia</taxon>
        <taxon>Bacteroidales</taxon>
        <taxon>Prevotellaceae</taxon>
        <taxon>Prevotella</taxon>
    </lineage>
</organism>
<reference evidence="1 2" key="1">
    <citation type="submission" date="2013-06" db="EMBL/GenBank/DDBJ databases">
        <authorList>
            <person name="Weinstock G."/>
            <person name="Sodergren E."/>
            <person name="Lobos E.A."/>
            <person name="Fulton L."/>
            <person name="Fulton R."/>
            <person name="Courtney L."/>
            <person name="Fronick C."/>
            <person name="O'Laughlin M."/>
            <person name="Godfrey J."/>
            <person name="Wilson R.M."/>
            <person name="Miner T."/>
            <person name="Farmer C."/>
            <person name="Delehaunty K."/>
            <person name="Cordes M."/>
            <person name="Minx P."/>
            <person name="Tomlinson C."/>
            <person name="Chen J."/>
            <person name="Wollam A."/>
            <person name="Pepin K.H."/>
            <person name="Bhonagiri V."/>
            <person name="Zhang X."/>
            <person name="Warren W."/>
            <person name="Mitreva M."/>
            <person name="Mardis E.R."/>
            <person name="Wilson R.K."/>
        </authorList>
    </citation>
    <scope>NUCLEOTIDE SEQUENCE [LARGE SCALE GENOMIC DNA]</scope>
    <source>
        <strain evidence="1 2">ATCC 29426</strain>
    </source>
</reference>
<name>A0ABP2YA53_9BACT</name>
<feature type="non-terminal residue" evidence="1">
    <location>
        <position position="1"/>
    </location>
</feature>
<evidence type="ECO:0000313" key="2">
    <source>
        <dbReference type="Proteomes" id="UP000016660"/>
    </source>
</evidence>
<proteinExistence type="predicted"/>
<evidence type="ECO:0000313" key="1">
    <source>
        <dbReference type="EMBL" id="ERJ80656.1"/>
    </source>
</evidence>
<accession>A0ABP2YA53</accession>